<dbReference type="RefSeq" id="WP_117453107.1">
    <property type="nucleotide sequence ID" value="NZ_JAKVPQ010000011.1"/>
</dbReference>
<evidence type="ECO:0000256" key="2">
    <source>
        <dbReference type="ARBA" id="ARBA00022597"/>
    </source>
</evidence>
<dbReference type="PROSITE" id="PS51095">
    <property type="entry name" value="PTS_EIIA_TYPE_3"/>
    <property type="match status" value="1"/>
</dbReference>
<evidence type="ECO:0000313" key="6">
    <source>
        <dbReference type="EMBL" id="MCH4286096.1"/>
    </source>
</evidence>
<accession>A0ABS9R8W0</accession>
<reference evidence="6 7" key="1">
    <citation type="submission" date="2022-02" db="EMBL/GenBank/DDBJ databases">
        <title>Genome of Erysipelotrichaceae sp. nov. NSJ-176 isolated from human feces.</title>
        <authorList>
            <person name="Abdugheni R."/>
        </authorList>
    </citation>
    <scope>NUCLEOTIDE SEQUENCE [LARGE SCALE GENOMIC DNA]</scope>
    <source>
        <strain evidence="6 7">NSJ-176</strain>
    </source>
</reference>
<keyword evidence="3" id="KW-0808">Transferase</keyword>
<protein>
    <submittedName>
        <fullName evidence="6">PTS lactose/cellobiose transporter subunit IIA</fullName>
    </submittedName>
</protein>
<evidence type="ECO:0000256" key="1">
    <source>
        <dbReference type="ARBA" id="ARBA00022448"/>
    </source>
</evidence>
<organism evidence="6 7">
    <name type="scientific">Amedibacillus hominis</name>
    <dbReference type="NCBI Taxonomy" id="2897776"/>
    <lineage>
        <taxon>Bacteria</taxon>
        <taxon>Bacillati</taxon>
        <taxon>Bacillota</taxon>
        <taxon>Erysipelotrichia</taxon>
        <taxon>Erysipelotrichales</taxon>
        <taxon>Erysipelotrichaceae</taxon>
        <taxon>Amedibacillus</taxon>
    </lineage>
</organism>
<dbReference type="InterPro" id="IPR003188">
    <property type="entry name" value="PTS_IIA_lac/cel"/>
</dbReference>
<dbReference type="PANTHER" id="PTHR34382">
    <property type="entry name" value="PTS SYSTEM N,N'-DIACETYLCHITOBIOSE-SPECIFIC EIIA COMPONENT"/>
    <property type="match status" value="1"/>
</dbReference>
<dbReference type="Pfam" id="PF02255">
    <property type="entry name" value="PTS_IIA"/>
    <property type="match status" value="1"/>
</dbReference>
<dbReference type="EMBL" id="JAKVPQ010000011">
    <property type="protein sequence ID" value="MCH4286096.1"/>
    <property type="molecule type" value="Genomic_DNA"/>
</dbReference>
<dbReference type="Proteomes" id="UP001202402">
    <property type="component" value="Unassembled WGS sequence"/>
</dbReference>
<keyword evidence="7" id="KW-1185">Reference proteome</keyword>
<evidence type="ECO:0000256" key="3">
    <source>
        <dbReference type="ARBA" id="ARBA00022679"/>
    </source>
</evidence>
<keyword evidence="2" id="KW-0762">Sugar transport</keyword>
<proteinExistence type="predicted"/>
<gene>
    <name evidence="6" type="ORF">LQE99_13295</name>
</gene>
<evidence type="ECO:0000313" key="7">
    <source>
        <dbReference type="Proteomes" id="UP001202402"/>
    </source>
</evidence>
<keyword evidence="4" id="KW-0598">Phosphotransferase system</keyword>
<dbReference type="Gene3D" id="1.20.58.80">
    <property type="entry name" value="Phosphotransferase system, lactose/cellobiose-type IIA subunit"/>
    <property type="match status" value="1"/>
</dbReference>
<dbReference type="InterPro" id="IPR036542">
    <property type="entry name" value="PTS_IIA_lac/cel_sf"/>
</dbReference>
<feature type="modified residue" description="Phosphohistidine; by HPr" evidence="5">
    <location>
        <position position="82"/>
    </location>
</feature>
<evidence type="ECO:0000256" key="5">
    <source>
        <dbReference type="PROSITE-ProRule" id="PRU00418"/>
    </source>
</evidence>
<sequence length="113" mass="12957">MKKATPEELNNAAMQMILYAGNSRNMINEALRATENGDERDCVDAKMKEAKDEITKAHKIQTDMIQSTIEDDELQTTLLFTHAQDTLMTIYSELNMATHMIKMCRMLEDKVNK</sequence>
<evidence type="ECO:0000256" key="4">
    <source>
        <dbReference type="ARBA" id="ARBA00022683"/>
    </source>
</evidence>
<dbReference type="SUPFAM" id="SSF46973">
    <property type="entry name" value="Enzyme IIa from lactose specific PTS, IIa-lac"/>
    <property type="match status" value="1"/>
</dbReference>
<dbReference type="PANTHER" id="PTHR34382:SF7">
    <property type="entry name" value="PTS SYSTEM N,N'-DIACETYLCHITOBIOSE-SPECIFIC EIIA COMPONENT"/>
    <property type="match status" value="1"/>
</dbReference>
<dbReference type="PIRSF" id="PIRSF000699">
    <property type="entry name" value="PTS_IILac_III"/>
    <property type="match status" value="1"/>
</dbReference>
<keyword evidence="1" id="KW-0813">Transport</keyword>
<comment type="caution">
    <text evidence="6">The sequence shown here is derived from an EMBL/GenBank/DDBJ whole genome shotgun (WGS) entry which is preliminary data.</text>
</comment>
<name>A0ABS9R8W0_9FIRM</name>